<accession>A0A421DI64</accession>
<dbReference type="Pfam" id="PF01476">
    <property type="entry name" value="LysM"/>
    <property type="match status" value="2"/>
</dbReference>
<keyword evidence="8" id="KW-1185">Reference proteome</keyword>
<evidence type="ECO:0000256" key="1">
    <source>
        <dbReference type="ARBA" id="ARBA00022669"/>
    </source>
</evidence>
<dbReference type="PANTHER" id="PTHR34997:SF2">
    <property type="entry name" value="LYSM DOMAIN-CONTAINING PROTEIN-RELATED"/>
    <property type="match status" value="1"/>
</dbReference>
<evidence type="ECO:0000313" key="7">
    <source>
        <dbReference type="EMBL" id="RLM01709.1"/>
    </source>
</evidence>
<sequence>MLVSFSLPSLALLFSSSIASAYLVPPPGTAAPGTNADCSAWVIAGPGVTCALVLEAYRISEADFEDWNPITTEIGSSCTLIEGFDYCVEVNYVEATTGPVPTPTSTPTTLQTSTVTTTSTTSTTGTPISTPSPIQTGMVGDCDKFYLVQSGDTCASVASAAGISLADFYTWNPAVGTTCEYLDLGDYVCIGIPGVTPTTTTVSTTSTATDGVSTPSPIQTGMVSTCNKFYLVQSGDTCASVASAADISLTDFYAWNPAVGSSCSYLDVGDYVCVDILGYTITTTSTTSGSISTPSPIQTGMLLQPAFP</sequence>
<dbReference type="OrthoDB" id="5985073at2759"/>
<dbReference type="SUPFAM" id="SSF54106">
    <property type="entry name" value="LysM domain"/>
    <property type="match status" value="2"/>
</dbReference>
<feature type="region of interest" description="Disordered" evidence="4">
    <location>
        <begin position="99"/>
        <end position="132"/>
    </location>
</feature>
<dbReference type="GO" id="GO:0008061">
    <property type="term" value="F:chitin binding"/>
    <property type="evidence" value="ECO:0007669"/>
    <property type="project" value="UniProtKB-KW"/>
</dbReference>
<dbReference type="STRING" id="1245748.A0A421DI64"/>
<feature type="domain" description="LysM" evidence="6">
    <location>
        <begin position="144"/>
        <end position="190"/>
    </location>
</feature>
<protein>
    <recommendedName>
        <fullName evidence="6">LysM domain-containing protein</fullName>
    </recommendedName>
</protein>
<evidence type="ECO:0000256" key="4">
    <source>
        <dbReference type="SAM" id="MobiDB-lite"/>
    </source>
</evidence>
<feature type="signal peptide" evidence="5">
    <location>
        <begin position="1"/>
        <end position="21"/>
    </location>
</feature>
<dbReference type="PANTHER" id="PTHR34997">
    <property type="entry name" value="AM15"/>
    <property type="match status" value="1"/>
</dbReference>
<dbReference type="CDD" id="cd00118">
    <property type="entry name" value="LysM"/>
    <property type="match status" value="2"/>
</dbReference>
<dbReference type="SMART" id="SM00257">
    <property type="entry name" value="LysM"/>
    <property type="match status" value="2"/>
</dbReference>
<dbReference type="AlphaFoldDB" id="A0A421DI64"/>
<proteinExistence type="predicted"/>
<keyword evidence="3" id="KW-0843">Virulence</keyword>
<feature type="domain" description="LysM" evidence="6">
    <location>
        <begin position="228"/>
        <end position="274"/>
    </location>
</feature>
<evidence type="ECO:0000256" key="2">
    <source>
        <dbReference type="ARBA" id="ARBA00022729"/>
    </source>
</evidence>
<keyword evidence="2 5" id="KW-0732">Signal</keyword>
<feature type="chain" id="PRO_5019456739" description="LysM domain-containing protein" evidence="5">
    <location>
        <begin position="22"/>
        <end position="308"/>
    </location>
</feature>
<name>A0A421DI64_9EURO</name>
<dbReference type="PROSITE" id="PS51782">
    <property type="entry name" value="LYSM"/>
    <property type="match status" value="2"/>
</dbReference>
<evidence type="ECO:0000256" key="5">
    <source>
        <dbReference type="SAM" id="SignalP"/>
    </source>
</evidence>
<dbReference type="InterPro" id="IPR036779">
    <property type="entry name" value="LysM_dom_sf"/>
</dbReference>
<dbReference type="Gene3D" id="3.10.350.10">
    <property type="entry name" value="LysM domain"/>
    <property type="match status" value="3"/>
</dbReference>
<dbReference type="InterPro" id="IPR052210">
    <property type="entry name" value="LysM1-like"/>
</dbReference>
<keyword evidence="1" id="KW-0147">Chitin-binding</keyword>
<dbReference type="EMBL" id="NIDN02000003">
    <property type="protein sequence ID" value="RLM01709.1"/>
    <property type="molecule type" value="Genomic_DNA"/>
</dbReference>
<reference evidence="7 8" key="1">
    <citation type="submission" date="2018-08" db="EMBL/GenBank/DDBJ databases">
        <title>Draft genome sequences of two Aspergillus turcosus clinical strains isolated from bronchoalveolar lavage fluid: one azole-susceptible and the other azole-resistant.</title>
        <authorList>
            <person name="Parent-Michaud M."/>
            <person name="Dufresne P.J."/>
            <person name="Fournier E."/>
            <person name="Martineau C."/>
            <person name="Moreira S."/>
            <person name="Perkins V."/>
            <person name="De Repentigny L."/>
            <person name="Dufresne S.F."/>
        </authorList>
    </citation>
    <scope>NUCLEOTIDE SEQUENCE [LARGE SCALE GENOMIC DNA]</scope>
    <source>
        <strain evidence="7">HMR AF 1038</strain>
    </source>
</reference>
<comment type="caution">
    <text evidence="7">The sequence shown here is derived from an EMBL/GenBank/DDBJ whole genome shotgun (WGS) entry which is preliminary data.</text>
</comment>
<evidence type="ECO:0000313" key="8">
    <source>
        <dbReference type="Proteomes" id="UP000215289"/>
    </source>
</evidence>
<evidence type="ECO:0000256" key="3">
    <source>
        <dbReference type="ARBA" id="ARBA00023026"/>
    </source>
</evidence>
<organism evidence="7 8">
    <name type="scientific">Aspergillus turcosus</name>
    <dbReference type="NCBI Taxonomy" id="1245748"/>
    <lineage>
        <taxon>Eukaryota</taxon>
        <taxon>Fungi</taxon>
        <taxon>Dikarya</taxon>
        <taxon>Ascomycota</taxon>
        <taxon>Pezizomycotina</taxon>
        <taxon>Eurotiomycetes</taxon>
        <taxon>Eurotiomycetidae</taxon>
        <taxon>Eurotiales</taxon>
        <taxon>Aspergillaceae</taxon>
        <taxon>Aspergillus</taxon>
        <taxon>Aspergillus subgen. Fumigati</taxon>
    </lineage>
</organism>
<dbReference type="InterPro" id="IPR018392">
    <property type="entry name" value="LysM"/>
</dbReference>
<evidence type="ECO:0000259" key="6">
    <source>
        <dbReference type="PROSITE" id="PS51782"/>
    </source>
</evidence>
<gene>
    <name evidence="7" type="ORF">CFD26_109058</name>
</gene>
<dbReference type="Proteomes" id="UP000215289">
    <property type="component" value="Unassembled WGS sequence"/>
</dbReference>